<keyword evidence="1" id="KW-0378">Hydrolase</keyword>
<dbReference type="GO" id="GO:0016787">
    <property type="term" value="F:hydrolase activity"/>
    <property type="evidence" value="ECO:0007669"/>
    <property type="project" value="UniProtKB-KW"/>
</dbReference>
<dbReference type="PANTHER" id="PTHR46922:SF4">
    <property type="entry name" value="DHHA1 DOMAIN PROTEIN"/>
    <property type="match status" value="1"/>
</dbReference>
<dbReference type="EMBL" id="MK072098">
    <property type="protein sequence ID" value="AYV78785.1"/>
    <property type="molecule type" value="Genomic_DNA"/>
</dbReference>
<dbReference type="SUPFAM" id="SSF64182">
    <property type="entry name" value="DHH phosphoesterases"/>
    <property type="match status" value="1"/>
</dbReference>
<dbReference type="PANTHER" id="PTHR46922">
    <property type="entry name" value="DHHA1 DOMAIN PROTEIN"/>
    <property type="match status" value="1"/>
</dbReference>
<dbReference type="Gene3D" id="3.10.310.30">
    <property type="match status" value="1"/>
</dbReference>
<reference evidence="1" key="1">
    <citation type="submission" date="2018-10" db="EMBL/GenBank/DDBJ databases">
        <title>Hidden diversity of soil giant viruses.</title>
        <authorList>
            <person name="Schulz F."/>
            <person name="Alteio L."/>
            <person name="Goudeau D."/>
            <person name="Ryan E.M."/>
            <person name="Malmstrom R.R."/>
            <person name="Blanchard J."/>
            <person name="Woyke T."/>
        </authorList>
    </citation>
    <scope>NUCLEOTIDE SEQUENCE</scope>
    <source>
        <strain evidence="1">EDV1</strain>
    </source>
</reference>
<gene>
    <name evidence="1" type="ORF">Edafosvirus33_5</name>
</gene>
<organism evidence="1">
    <name type="scientific">Edafosvirus sp</name>
    <dbReference type="NCBI Taxonomy" id="2487765"/>
    <lineage>
        <taxon>Viruses</taxon>
        <taxon>Varidnaviria</taxon>
        <taxon>Bamfordvirae</taxon>
        <taxon>Nucleocytoviricota</taxon>
        <taxon>Megaviricetes</taxon>
        <taxon>Imitervirales</taxon>
        <taxon>Mimiviridae</taxon>
        <taxon>Klosneuvirinae</taxon>
    </lineage>
</organism>
<proteinExistence type="predicted"/>
<protein>
    <submittedName>
        <fullName evidence="1">DHH family phosphohydrolase</fullName>
    </submittedName>
</protein>
<accession>A0A3G4ZV56</accession>
<dbReference type="InterPro" id="IPR038763">
    <property type="entry name" value="DHH_sf"/>
</dbReference>
<name>A0A3G4ZV56_9VIRU</name>
<evidence type="ECO:0000313" key="1">
    <source>
        <dbReference type="EMBL" id="AYV78785.1"/>
    </source>
</evidence>
<sequence>MIFNVINFNSIWYQNLAISFFLIKKIDFYSSNAFTLHVIIIINKMIDDITFDHLIMKPEEVDMVIYHGNCNDGFGSAFSAYMFFSENFPNKKIDYYPASLYQKPPDVKGRNVVICDFSYKYNVLQQMIGEANKLIILDHHKSAMEDLKNIPDCNKVFRMDHSGAYITWRYFHFDKPIPKLILYIEDRDIWTKKMYMTDEFSTYLFTVEHSFYEYKKLLDETNMTNAITLEGTAMMKQNTHNINSAIEFGAPKFIQIGDKYYFVAYLNSSVLKSDVGNKIFSKFINTNFSAIYSIDDWTNSTMFSLRSLDDRTDVSQIATKFDGGGHKCASGLRLSYVTSTLPGTTFDNGRLYNEIDKLYFDDIEIDPTNKYKVVYLNSSHCKSELAKYLLQQRNETMQEAVSIYKNKTNNLITEHVYISAIWHYDGLENKTLYAIHLHPKMDVDKRNFIEKNLESEIKNDMIFVTYDGFQKNISFMKKPLMTVQ</sequence>